<dbReference type="InterPro" id="IPR017441">
    <property type="entry name" value="Protein_kinase_ATP_BS"/>
</dbReference>
<organism evidence="12 13">
    <name type="scientific">Brachionus plicatilis</name>
    <name type="common">Marine rotifer</name>
    <name type="synonym">Brachionus muelleri</name>
    <dbReference type="NCBI Taxonomy" id="10195"/>
    <lineage>
        <taxon>Eukaryota</taxon>
        <taxon>Metazoa</taxon>
        <taxon>Spiralia</taxon>
        <taxon>Gnathifera</taxon>
        <taxon>Rotifera</taxon>
        <taxon>Eurotatoria</taxon>
        <taxon>Monogononta</taxon>
        <taxon>Pseudotrocha</taxon>
        <taxon>Ploima</taxon>
        <taxon>Brachionidae</taxon>
        <taxon>Brachionus</taxon>
    </lineage>
</organism>
<dbReference type="Gene3D" id="1.10.510.10">
    <property type="entry name" value="Transferase(Phosphotransferase) domain 1"/>
    <property type="match status" value="2"/>
</dbReference>
<evidence type="ECO:0000313" key="12">
    <source>
        <dbReference type="EMBL" id="RNA23805.1"/>
    </source>
</evidence>
<dbReference type="AlphaFoldDB" id="A0A3M7RKE4"/>
<evidence type="ECO:0000256" key="3">
    <source>
        <dbReference type="ARBA" id="ARBA00022679"/>
    </source>
</evidence>
<evidence type="ECO:0000256" key="4">
    <source>
        <dbReference type="ARBA" id="ARBA00022741"/>
    </source>
</evidence>
<keyword evidence="5 12" id="KW-0418">Kinase</keyword>
<dbReference type="Proteomes" id="UP000276133">
    <property type="component" value="Unassembled WGS sequence"/>
</dbReference>
<comment type="catalytic activity">
    <reaction evidence="7">
        <text>L-threonyl-[protein] + ATP = O-phospho-L-threonyl-[protein] + ADP + H(+)</text>
        <dbReference type="Rhea" id="RHEA:46608"/>
        <dbReference type="Rhea" id="RHEA-COMP:11060"/>
        <dbReference type="Rhea" id="RHEA-COMP:11605"/>
        <dbReference type="ChEBI" id="CHEBI:15378"/>
        <dbReference type="ChEBI" id="CHEBI:30013"/>
        <dbReference type="ChEBI" id="CHEBI:30616"/>
        <dbReference type="ChEBI" id="CHEBI:61977"/>
        <dbReference type="ChEBI" id="CHEBI:456216"/>
        <dbReference type="EC" id="2.7.11.1"/>
    </reaction>
</comment>
<keyword evidence="6 9" id="KW-0067">ATP-binding</keyword>
<reference evidence="12 13" key="1">
    <citation type="journal article" date="2018" name="Sci. Rep.">
        <title>Genomic signatures of local adaptation to the degree of environmental predictability in rotifers.</title>
        <authorList>
            <person name="Franch-Gras L."/>
            <person name="Hahn C."/>
            <person name="Garcia-Roger E.M."/>
            <person name="Carmona M.J."/>
            <person name="Serra M."/>
            <person name="Gomez A."/>
        </authorList>
    </citation>
    <scope>NUCLEOTIDE SEQUENCE [LARGE SCALE GENOMIC DNA]</scope>
    <source>
        <strain evidence="12">HYR1</strain>
    </source>
</reference>
<dbReference type="GO" id="GO:0005524">
    <property type="term" value="F:ATP binding"/>
    <property type="evidence" value="ECO:0007669"/>
    <property type="project" value="UniProtKB-UniRule"/>
</dbReference>
<dbReference type="FunFam" id="1.10.510.10:FF:000275">
    <property type="entry name" value="SRSF protein kinase 2 isoform X3"/>
    <property type="match status" value="1"/>
</dbReference>
<dbReference type="PANTHER" id="PTHR47634">
    <property type="entry name" value="PROTEIN KINASE DOMAIN-CONTAINING PROTEIN-RELATED"/>
    <property type="match status" value="1"/>
</dbReference>
<keyword evidence="2" id="KW-0723">Serine/threonine-protein kinase</keyword>
<evidence type="ECO:0000256" key="7">
    <source>
        <dbReference type="ARBA" id="ARBA00047899"/>
    </source>
</evidence>
<dbReference type="GO" id="GO:0004674">
    <property type="term" value="F:protein serine/threonine kinase activity"/>
    <property type="evidence" value="ECO:0007669"/>
    <property type="project" value="UniProtKB-KW"/>
</dbReference>
<dbReference type="GO" id="GO:0005737">
    <property type="term" value="C:cytoplasm"/>
    <property type="evidence" value="ECO:0007669"/>
    <property type="project" value="TreeGrafter"/>
</dbReference>
<feature type="compositionally biased region" description="Basic and acidic residues" evidence="10">
    <location>
        <begin position="318"/>
        <end position="327"/>
    </location>
</feature>
<dbReference type="InterPro" id="IPR051334">
    <property type="entry name" value="SRPK"/>
</dbReference>
<gene>
    <name evidence="12" type="ORF">BpHYR1_036187</name>
</gene>
<evidence type="ECO:0000256" key="9">
    <source>
        <dbReference type="PROSITE-ProRule" id="PRU10141"/>
    </source>
</evidence>
<dbReference type="FunFam" id="3.30.200.20:FF:000163">
    <property type="entry name" value="SRSF protein kinase 2 isoform X1"/>
    <property type="match status" value="1"/>
</dbReference>
<feature type="compositionally biased region" description="Low complexity" evidence="10">
    <location>
        <begin position="66"/>
        <end position="77"/>
    </location>
</feature>
<dbReference type="GO" id="GO:0050684">
    <property type="term" value="P:regulation of mRNA processing"/>
    <property type="evidence" value="ECO:0007669"/>
    <property type="project" value="TreeGrafter"/>
</dbReference>
<evidence type="ECO:0000256" key="1">
    <source>
        <dbReference type="ARBA" id="ARBA00012513"/>
    </source>
</evidence>
<feature type="binding site" evidence="9">
    <location>
        <position position="144"/>
    </location>
    <ligand>
        <name>ATP</name>
        <dbReference type="ChEBI" id="CHEBI:30616"/>
    </ligand>
</feature>
<evidence type="ECO:0000256" key="5">
    <source>
        <dbReference type="ARBA" id="ARBA00022777"/>
    </source>
</evidence>
<keyword evidence="3" id="KW-0808">Transferase</keyword>
<feature type="region of interest" description="Disordered" evidence="10">
    <location>
        <begin position="285"/>
        <end position="327"/>
    </location>
</feature>
<dbReference type="Pfam" id="PF00069">
    <property type="entry name" value="Pkinase"/>
    <property type="match status" value="2"/>
</dbReference>
<dbReference type="EMBL" id="REGN01003213">
    <property type="protein sequence ID" value="RNA23805.1"/>
    <property type="molecule type" value="Genomic_DNA"/>
</dbReference>
<evidence type="ECO:0000259" key="11">
    <source>
        <dbReference type="PROSITE" id="PS50011"/>
    </source>
</evidence>
<dbReference type="InterPro" id="IPR008271">
    <property type="entry name" value="Ser/Thr_kinase_AS"/>
</dbReference>
<dbReference type="FunFam" id="1.10.510.10:FF:001037">
    <property type="entry name" value="SRSF protein kinase 2"/>
    <property type="match status" value="1"/>
</dbReference>
<dbReference type="InterPro" id="IPR011009">
    <property type="entry name" value="Kinase-like_dom_sf"/>
</dbReference>
<proteinExistence type="predicted"/>
<feature type="compositionally biased region" description="Basic and acidic residues" evidence="10">
    <location>
        <begin position="33"/>
        <end position="65"/>
    </location>
</feature>
<dbReference type="PROSITE" id="PS50011">
    <property type="entry name" value="PROTEIN_KINASE_DOM"/>
    <property type="match status" value="1"/>
</dbReference>
<dbReference type="EC" id="2.7.11.1" evidence="1"/>
<dbReference type="PROSITE" id="PS00108">
    <property type="entry name" value="PROTEIN_KINASE_ST"/>
    <property type="match status" value="1"/>
</dbReference>
<dbReference type="InterPro" id="IPR000719">
    <property type="entry name" value="Prot_kinase_dom"/>
</dbReference>
<feature type="domain" description="Protein kinase" evidence="11">
    <location>
        <begin position="115"/>
        <end position="586"/>
    </location>
</feature>
<comment type="catalytic activity">
    <reaction evidence="8">
        <text>L-seryl-[protein] + ATP = O-phospho-L-seryl-[protein] + ADP + H(+)</text>
        <dbReference type="Rhea" id="RHEA:17989"/>
        <dbReference type="Rhea" id="RHEA-COMP:9863"/>
        <dbReference type="Rhea" id="RHEA-COMP:11604"/>
        <dbReference type="ChEBI" id="CHEBI:15378"/>
        <dbReference type="ChEBI" id="CHEBI:29999"/>
        <dbReference type="ChEBI" id="CHEBI:30616"/>
        <dbReference type="ChEBI" id="CHEBI:83421"/>
        <dbReference type="ChEBI" id="CHEBI:456216"/>
        <dbReference type="EC" id="2.7.11.1"/>
    </reaction>
</comment>
<feature type="compositionally biased region" description="Basic residues" evidence="10">
    <location>
        <begin position="297"/>
        <end position="309"/>
    </location>
</feature>
<evidence type="ECO:0000256" key="2">
    <source>
        <dbReference type="ARBA" id="ARBA00022527"/>
    </source>
</evidence>
<evidence type="ECO:0000256" key="6">
    <source>
        <dbReference type="ARBA" id="ARBA00022840"/>
    </source>
</evidence>
<sequence>MANLQARKKRMTEENPYLKSNCPLINSKKTPNRNKENNENENKNKLKTKHDNSVTKSNDKNDKKNNGFSDNDGGSDSELSKKTDDSEDEEQEDSKDYCKGGYHPVYIGDVLNGRYKVLRKVGWGHFSTVWLCWDNKATRNVALKVVKSAKHYTEAAIDEIKLLKCVRDTDPSDPFRLKTVQLYDDFKISGPNGTHICMVFEVLGHNLLRLITKSDYSGIPLENVRIIVKQVLEALHYLHSKCEIIHTDLKPENVLMCVDESHVKELAEEAENWIKNGIKPNLSSVSNVPVKKDKSKMSKNKKKKLKKKEKMAQQKLETSNKAESIESKMSIEEPKISFEQSLLDRSENLMDIESSNLSVDEKISIIKSLEEKYLTKNSEKSSSDTNSIVIVTSEDQLEKEPSKIEISNLYRREPHKDSMTESQLQVKLADLGNACWTNRHFTEDIQTRQYRSLEVIIGAGYDKSADLWSLACMAFELATGDYLFDPHSGDYYSRDEDHLAHIIELLGPIPKHLALNGKFSKDYFNRKGELQNISNLRPWNLFSVFTQKYSWPDENAKFFSDFLTPMLEYDTKKRATALECLNHKWIQTPIVNLLKNDKKEIKDFSDDLPIINKSNQAKI</sequence>
<dbReference type="GO" id="GO:0000245">
    <property type="term" value="P:spliceosomal complex assembly"/>
    <property type="evidence" value="ECO:0007669"/>
    <property type="project" value="TreeGrafter"/>
</dbReference>
<protein>
    <recommendedName>
        <fullName evidence="1">non-specific serine/threonine protein kinase</fullName>
        <ecNumber evidence="1">2.7.11.1</ecNumber>
    </recommendedName>
</protein>
<dbReference type="STRING" id="10195.A0A3M7RKE4"/>
<evidence type="ECO:0000256" key="10">
    <source>
        <dbReference type="SAM" id="MobiDB-lite"/>
    </source>
</evidence>
<dbReference type="CDD" id="cd14136">
    <property type="entry name" value="STKc_SRPK"/>
    <property type="match status" value="1"/>
</dbReference>
<keyword evidence="4 9" id="KW-0547">Nucleotide-binding</keyword>
<evidence type="ECO:0000313" key="13">
    <source>
        <dbReference type="Proteomes" id="UP000276133"/>
    </source>
</evidence>
<comment type="caution">
    <text evidence="12">The sequence shown here is derived from an EMBL/GenBank/DDBJ whole genome shotgun (WGS) entry which is preliminary data.</text>
</comment>
<accession>A0A3M7RKE4</accession>
<name>A0A3M7RKE4_BRAPC</name>
<keyword evidence="13" id="KW-1185">Reference proteome</keyword>
<evidence type="ECO:0000256" key="8">
    <source>
        <dbReference type="ARBA" id="ARBA00048679"/>
    </source>
</evidence>
<dbReference type="PANTHER" id="PTHR47634:SF9">
    <property type="entry name" value="PROTEIN KINASE DOMAIN-CONTAINING PROTEIN-RELATED"/>
    <property type="match status" value="1"/>
</dbReference>
<dbReference type="SUPFAM" id="SSF56112">
    <property type="entry name" value="Protein kinase-like (PK-like)"/>
    <property type="match status" value="1"/>
</dbReference>
<feature type="region of interest" description="Disordered" evidence="10">
    <location>
        <begin position="1"/>
        <end position="97"/>
    </location>
</feature>
<feature type="compositionally biased region" description="Basic residues" evidence="10">
    <location>
        <begin position="1"/>
        <end position="10"/>
    </location>
</feature>
<dbReference type="GO" id="GO:0005634">
    <property type="term" value="C:nucleus"/>
    <property type="evidence" value="ECO:0007669"/>
    <property type="project" value="TreeGrafter"/>
</dbReference>
<dbReference type="SMART" id="SM00220">
    <property type="entry name" value="S_TKc"/>
    <property type="match status" value="1"/>
</dbReference>
<dbReference type="PROSITE" id="PS00107">
    <property type="entry name" value="PROTEIN_KINASE_ATP"/>
    <property type="match status" value="1"/>
</dbReference>
<dbReference type="OrthoDB" id="2649at2759"/>
<dbReference type="Gene3D" id="3.30.200.20">
    <property type="entry name" value="Phosphorylase Kinase, domain 1"/>
    <property type="match status" value="1"/>
</dbReference>